<sequence>MINDHKPLILAVDDEATNLQILKQTLGNQYRMKFAKSGSLALDLIDKERPSLILLDVMMPEMTGFEVCEKLKENPDTARIPIIFVTALSEEFDEAKGFELGGVDYITKPISPAITRARVKTHLSLVSATELKSAYVELMQRLGQAAEYKDNDTGQHIARMSRYCFVLAKACGLPDEYAEDIMLAAPMHDIGKVGIADSILLKPGRLEPDEYEVMKQHAELGANILADSDSKLVKLAYLMAMEHHEKFDGSGYPKGLKGEEISLEGRICALADVFDALTSKRPYKEAWTIEKALAFIHSESGKHFDPKLVTLLEENITELLKIKAQFD</sequence>
<dbReference type="InterPro" id="IPR001789">
    <property type="entry name" value="Sig_transdc_resp-reg_receiver"/>
</dbReference>
<feature type="modified residue" description="4-aspartylphosphate" evidence="2">
    <location>
        <position position="56"/>
    </location>
</feature>
<dbReference type="SUPFAM" id="SSF52172">
    <property type="entry name" value="CheY-like"/>
    <property type="match status" value="1"/>
</dbReference>
<dbReference type="GO" id="GO:0009214">
    <property type="term" value="P:cyclic nucleotide catabolic process"/>
    <property type="evidence" value="ECO:0007669"/>
    <property type="project" value="UniProtKB-ARBA"/>
</dbReference>
<keyword evidence="2" id="KW-0597">Phosphoprotein</keyword>
<keyword evidence="1" id="KW-0378">Hydrolase</keyword>
<evidence type="ECO:0000313" key="5">
    <source>
        <dbReference type="EMBL" id="PCK32976.1"/>
    </source>
</evidence>
<organism evidence="5 6">
    <name type="scientific">Pseudoalteromonas piscicida</name>
    <dbReference type="NCBI Taxonomy" id="43662"/>
    <lineage>
        <taxon>Bacteria</taxon>
        <taxon>Pseudomonadati</taxon>
        <taxon>Pseudomonadota</taxon>
        <taxon>Gammaproteobacteria</taxon>
        <taxon>Alteromonadales</taxon>
        <taxon>Pseudoalteromonadaceae</taxon>
        <taxon>Pseudoalteromonas</taxon>
    </lineage>
</organism>
<dbReference type="SMART" id="SM00448">
    <property type="entry name" value="REC"/>
    <property type="match status" value="1"/>
</dbReference>
<dbReference type="PROSITE" id="PS50110">
    <property type="entry name" value="RESPONSE_REGULATORY"/>
    <property type="match status" value="1"/>
</dbReference>
<dbReference type="EMBL" id="NKHF01000022">
    <property type="protein sequence ID" value="PCK32976.1"/>
    <property type="molecule type" value="Genomic_DNA"/>
</dbReference>
<dbReference type="Gene3D" id="3.40.50.2300">
    <property type="match status" value="1"/>
</dbReference>
<dbReference type="OrthoDB" id="9802066at2"/>
<evidence type="ECO:0000256" key="2">
    <source>
        <dbReference type="PROSITE-ProRule" id="PRU00169"/>
    </source>
</evidence>
<dbReference type="PANTHER" id="PTHR45228">
    <property type="entry name" value="CYCLIC DI-GMP PHOSPHODIESTERASE TM_0186-RELATED"/>
    <property type="match status" value="1"/>
</dbReference>
<dbReference type="SMART" id="SM00471">
    <property type="entry name" value="HDc"/>
    <property type="match status" value="1"/>
</dbReference>
<dbReference type="RefSeq" id="WP_099640875.1">
    <property type="nucleotide sequence ID" value="NZ_NKHF01000022.1"/>
</dbReference>
<feature type="domain" description="HD-GYP" evidence="4">
    <location>
        <begin position="131"/>
        <end position="327"/>
    </location>
</feature>
<gene>
    <name evidence="5" type="ORF">CEX98_04240</name>
</gene>
<keyword evidence="6" id="KW-1185">Reference proteome</keyword>
<evidence type="ECO:0000259" key="4">
    <source>
        <dbReference type="PROSITE" id="PS51832"/>
    </source>
</evidence>
<accession>A0A2A5JUC5</accession>
<protein>
    <submittedName>
        <fullName evidence="5">Two-component system response regulator</fullName>
    </submittedName>
</protein>
<dbReference type="InterPro" id="IPR037522">
    <property type="entry name" value="HD_GYP_dom"/>
</dbReference>
<dbReference type="Gene3D" id="1.10.3210.10">
    <property type="entry name" value="Hypothetical protein af1432"/>
    <property type="match status" value="1"/>
</dbReference>
<dbReference type="PROSITE" id="PS51832">
    <property type="entry name" value="HD_GYP"/>
    <property type="match status" value="1"/>
</dbReference>
<dbReference type="Proteomes" id="UP000228621">
    <property type="component" value="Unassembled WGS sequence"/>
</dbReference>
<name>A0A2A5JUC5_PSEO7</name>
<dbReference type="GO" id="GO:0004112">
    <property type="term" value="F:cyclic-nucleotide phosphodiesterase activity"/>
    <property type="evidence" value="ECO:0007669"/>
    <property type="project" value="UniProtKB-ARBA"/>
</dbReference>
<dbReference type="Pfam" id="PF00072">
    <property type="entry name" value="Response_reg"/>
    <property type="match status" value="1"/>
</dbReference>
<dbReference type="AlphaFoldDB" id="A0A2A5JUC5"/>
<dbReference type="InterPro" id="IPR011006">
    <property type="entry name" value="CheY-like_superfamily"/>
</dbReference>
<dbReference type="Pfam" id="PF13487">
    <property type="entry name" value="HD_5"/>
    <property type="match status" value="1"/>
</dbReference>
<dbReference type="CDD" id="cd19920">
    <property type="entry name" value="REC_PA4781-like"/>
    <property type="match status" value="1"/>
</dbReference>
<reference evidence="6" key="1">
    <citation type="journal article" date="2019" name="Genome Announc.">
        <title>Draft Genome Sequence of Pseudoalteromonas piscicida Strain 36Y ROTHPW, an Hypersaline Seawater Isolate from the South Coast of Sonora, Mexico.</title>
        <authorList>
            <person name="Sanchez-Diaz R."/>
            <person name="Molina-Garza Z.J."/>
            <person name="Cruz-Suarez L.E."/>
            <person name="Selvin J."/>
            <person name="Kiran G.S."/>
            <person name="Ibarra-Gamez J.C."/>
            <person name="Gomez-Gil B."/>
            <person name="Galaviz-Silva L."/>
        </authorList>
    </citation>
    <scope>NUCLEOTIDE SEQUENCE [LARGE SCALE GENOMIC DNA]</scope>
    <source>
        <strain evidence="6">36Y_RITHPW</strain>
    </source>
</reference>
<evidence type="ECO:0000259" key="3">
    <source>
        <dbReference type="PROSITE" id="PS50110"/>
    </source>
</evidence>
<dbReference type="PANTHER" id="PTHR45228:SF1">
    <property type="entry name" value="CYCLIC DI-GMP PHOSPHODIESTERASE TM_0186"/>
    <property type="match status" value="1"/>
</dbReference>
<evidence type="ECO:0000256" key="1">
    <source>
        <dbReference type="ARBA" id="ARBA00022801"/>
    </source>
</evidence>
<evidence type="ECO:0000313" key="6">
    <source>
        <dbReference type="Proteomes" id="UP000228621"/>
    </source>
</evidence>
<dbReference type="GO" id="GO:0000160">
    <property type="term" value="P:phosphorelay signal transduction system"/>
    <property type="evidence" value="ECO:0007669"/>
    <property type="project" value="InterPro"/>
</dbReference>
<feature type="domain" description="Response regulatory" evidence="3">
    <location>
        <begin position="8"/>
        <end position="123"/>
    </location>
</feature>
<proteinExistence type="predicted"/>
<comment type="caution">
    <text evidence="5">The sequence shown here is derived from an EMBL/GenBank/DDBJ whole genome shotgun (WGS) entry which is preliminary data.</text>
</comment>
<dbReference type="CDD" id="cd00077">
    <property type="entry name" value="HDc"/>
    <property type="match status" value="1"/>
</dbReference>
<dbReference type="SUPFAM" id="SSF109604">
    <property type="entry name" value="HD-domain/PDEase-like"/>
    <property type="match status" value="1"/>
</dbReference>
<dbReference type="InterPro" id="IPR003607">
    <property type="entry name" value="HD/PDEase_dom"/>
</dbReference>
<dbReference type="FunFam" id="1.10.3210.10:FF:000018">
    <property type="entry name" value="Two-component system response regulator"/>
    <property type="match status" value="1"/>
</dbReference>
<dbReference type="InterPro" id="IPR052020">
    <property type="entry name" value="Cyclic_di-GMP/3'3'-cGAMP_PDE"/>
</dbReference>